<dbReference type="Proteomes" id="UP000243686">
    <property type="component" value="Unassembled WGS sequence"/>
</dbReference>
<protein>
    <submittedName>
        <fullName evidence="2">Uncharacterized protein</fullName>
    </submittedName>
</protein>
<evidence type="ECO:0000256" key="1">
    <source>
        <dbReference type="SAM" id="MobiDB-lite"/>
    </source>
</evidence>
<feature type="compositionally biased region" description="Polar residues" evidence="1">
    <location>
        <begin position="203"/>
        <end position="221"/>
    </location>
</feature>
<feature type="non-terminal residue" evidence="2">
    <location>
        <position position="285"/>
    </location>
</feature>
<reference evidence="2 3" key="1">
    <citation type="submission" date="2015-03" db="EMBL/GenBank/DDBJ databases">
        <title>Draft genome of the nematode, Opisthorchis viverrini.</title>
        <authorList>
            <person name="Mitreva M."/>
        </authorList>
    </citation>
    <scope>NUCLEOTIDE SEQUENCE [LARGE SCALE GENOMIC DNA]</scope>
    <source>
        <strain evidence="2">Khon Kaen</strain>
    </source>
</reference>
<keyword evidence="3" id="KW-1185">Reference proteome</keyword>
<dbReference type="EMBL" id="KV891881">
    <property type="protein sequence ID" value="OON22123.1"/>
    <property type="molecule type" value="Genomic_DNA"/>
</dbReference>
<evidence type="ECO:0000313" key="3">
    <source>
        <dbReference type="Proteomes" id="UP000243686"/>
    </source>
</evidence>
<gene>
    <name evidence="2" type="ORF">X801_01977</name>
</gene>
<organism evidence="2 3">
    <name type="scientific">Opisthorchis viverrini</name>
    <name type="common">Southeast Asian liver fluke</name>
    <dbReference type="NCBI Taxonomy" id="6198"/>
    <lineage>
        <taxon>Eukaryota</taxon>
        <taxon>Metazoa</taxon>
        <taxon>Spiralia</taxon>
        <taxon>Lophotrochozoa</taxon>
        <taxon>Platyhelminthes</taxon>
        <taxon>Trematoda</taxon>
        <taxon>Digenea</taxon>
        <taxon>Opisthorchiida</taxon>
        <taxon>Opisthorchiata</taxon>
        <taxon>Opisthorchiidae</taxon>
        <taxon>Opisthorchis</taxon>
    </lineage>
</organism>
<feature type="region of interest" description="Disordered" evidence="1">
    <location>
        <begin position="203"/>
        <end position="222"/>
    </location>
</feature>
<accession>A0A1S8X6P6</accession>
<sequence length="285" mass="31675">MRILVDDQNKYIHLDGWVRTSSGSCPETYISCFDGDSINAKEIYRAQNDQTMSCRSTGSALTLYAVRGSSCTFLYKFSYTTFNKHHPTALRELHSSAARSQLALFKVEYSTICIYYANHTTSNFPVETASTKTTKLIKETTTDTRVTFQPTPESSTSQFSTPQTLRLPNLTEKPSIVPTIVTDLSSLVGFLKKPTTDVTEDLSSTRTVRNSSTAPAPSSRKNISKFPCGKKAGNETCNTCTYSTNEYRIVLSIGYLQPGVIPVILNRPQRPDAVLRVILSVSRKF</sequence>
<name>A0A1S8X6P6_OPIVI</name>
<evidence type="ECO:0000313" key="2">
    <source>
        <dbReference type="EMBL" id="OON22123.1"/>
    </source>
</evidence>
<proteinExistence type="predicted"/>
<dbReference type="AlphaFoldDB" id="A0A1S8X6P6"/>